<feature type="domain" description="VWFA" evidence="4">
    <location>
        <begin position="324"/>
        <end position="488"/>
    </location>
</feature>
<dbReference type="GO" id="GO:0005829">
    <property type="term" value="C:cytosol"/>
    <property type="evidence" value="ECO:0007669"/>
    <property type="project" value="TreeGrafter"/>
</dbReference>
<keyword evidence="6" id="KW-1185">Reference proteome</keyword>
<evidence type="ECO:0000313" key="5">
    <source>
        <dbReference type="EMBL" id="KHN54381.1"/>
    </source>
</evidence>
<comment type="similarity">
    <text evidence="3">Belongs to the ViaA family.</text>
</comment>
<dbReference type="InterPro" id="IPR002035">
    <property type="entry name" value="VWF_A"/>
</dbReference>
<dbReference type="InterPro" id="IPR008912">
    <property type="entry name" value="Uncharacterised_CoxE"/>
</dbReference>
<keyword evidence="1 3" id="KW-0963">Cytoplasm</keyword>
<protein>
    <recommendedName>
        <fullName evidence="3">Regulatory protein ViaA</fullName>
    </recommendedName>
    <alternativeName>
        <fullName evidence="3">VWA interacting with AAA+ ATPase</fullName>
    </alternativeName>
</protein>
<dbReference type="PANTHER" id="PTHR36846">
    <property type="entry name" value="PROTEIN VIAA"/>
    <property type="match status" value="1"/>
</dbReference>
<evidence type="ECO:0000256" key="1">
    <source>
        <dbReference type="ARBA" id="ARBA00022490"/>
    </source>
</evidence>
<dbReference type="NCBIfam" id="NF008230">
    <property type="entry name" value="PRK10997.1"/>
    <property type="match status" value="1"/>
</dbReference>
<dbReference type="Pfam" id="PF05762">
    <property type="entry name" value="VWA_CoxE"/>
    <property type="match status" value="1"/>
</dbReference>
<reference evidence="5 6" key="1">
    <citation type="submission" date="2014-10" db="EMBL/GenBank/DDBJ databases">
        <title>Genome sequence of Pectobacterium carotovorum M022.</title>
        <authorList>
            <person name="Chan K.-G."/>
            <person name="Tan W.-S."/>
        </authorList>
    </citation>
    <scope>NUCLEOTIDE SEQUENCE [LARGE SCALE GENOMIC DNA]</scope>
    <source>
        <strain evidence="5 6">M022</strain>
    </source>
</reference>
<dbReference type="SMART" id="SM00327">
    <property type="entry name" value="VWA"/>
    <property type="match status" value="1"/>
</dbReference>
<dbReference type="AlphaFoldDB" id="A0A7V8IL04"/>
<evidence type="ECO:0000313" key="6">
    <source>
        <dbReference type="Proteomes" id="UP000053038"/>
    </source>
</evidence>
<comment type="subunit">
    <text evidence="3">Homodimer. Interacts with RavA.</text>
</comment>
<dbReference type="RefSeq" id="WP_039346318.1">
    <property type="nucleotide sequence ID" value="NZ_JSXC01000012.1"/>
</dbReference>
<dbReference type="SUPFAM" id="SSF53300">
    <property type="entry name" value="vWA-like"/>
    <property type="match status" value="1"/>
</dbReference>
<organism evidence="5 6">
    <name type="scientific">Pectobacterium fontis</name>
    <dbReference type="NCBI Taxonomy" id="2558042"/>
    <lineage>
        <taxon>Bacteria</taxon>
        <taxon>Pseudomonadati</taxon>
        <taxon>Pseudomonadota</taxon>
        <taxon>Gammaproteobacteria</taxon>
        <taxon>Enterobacterales</taxon>
        <taxon>Pectobacteriaceae</taxon>
        <taxon>Pectobacterium</taxon>
    </lineage>
</organism>
<proteinExistence type="inferred from homology"/>
<dbReference type="InterPro" id="IPR023481">
    <property type="entry name" value="Uncharacterised_ViaA"/>
</dbReference>
<dbReference type="Gene3D" id="3.40.50.410">
    <property type="entry name" value="von Willebrand factor, type A domain"/>
    <property type="match status" value="1"/>
</dbReference>
<dbReference type="InterPro" id="IPR036465">
    <property type="entry name" value="vWFA_dom_sf"/>
</dbReference>
<gene>
    <name evidence="3" type="primary">viaA</name>
    <name evidence="5" type="ORF">OI69_03705</name>
</gene>
<dbReference type="OrthoDB" id="387240at2"/>
<comment type="subcellular location">
    <subcellularLocation>
        <location evidence="3">Cytoplasm</location>
    </subcellularLocation>
</comment>
<dbReference type="CDD" id="cd01462">
    <property type="entry name" value="VWA_YIEM_type"/>
    <property type="match status" value="1"/>
</dbReference>
<dbReference type="HAMAP" id="MF_01626">
    <property type="entry name" value="ViaA"/>
    <property type="match status" value="1"/>
</dbReference>
<comment type="function">
    <text evidence="3">Component of the RavA-ViaA chaperone complex, which may act on the membrane to optimize the function of some of the respiratory chains. ViaA stimulates the ATPase activity of RavA.</text>
</comment>
<sequence length="492" mass="56513">MITLESLEMLLSIDENELLDDLVITLLATPQLAFFFEKYPSLKSALLKDLPDWKETLKQRLRTTQVPPELEKEFSCYQRSQSIDNQTFQTRLPAIMETLSNVESPFLTQASQLTTSPERTLGQKITSGLHSLFLQRWRLSLTLQTVSLHQQLMEQEREILLDELQQRLTLSGKLEPILAENDNAAGRLWDLSAAQRIHTDPRPLLDFGAFLQRQPALQKLAERLGRSRETKSILTQEAPQEAFRVRVREPATVPEQVSGVHQSDDILRLMPTELATLGISELEYEFYRRLLEHRLLTYRLQGESWREKITERPVVHQQNEQQPRGPFIVCVDTSGSMGGFNERCAKAFCLALMRIALADNRRCYIMLFSTGVVKYELTSADGLEQAIRFLSQSFRGGTDMSACLSALLDKMDDALWHDADAVVISDFIAQRLPDEVVNKVKSRQTKLQHRFHAVAMSDHGKPGIMRIFDHIWHFDTGLKSRLLRRWQHGKAY</sequence>
<evidence type="ECO:0000259" key="4">
    <source>
        <dbReference type="SMART" id="SM00327"/>
    </source>
</evidence>
<dbReference type="PANTHER" id="PTHR36846:SF1">
    <property type="entry name" value="PROTEIN VIAA"/>
    <property type="match status" value="1"/>
</dbReference>
<dbReference type="Proteomes" id="UP000053038">
    <property type="component" value="Unassembled WGS sequence"/>
</dbReference>
<keyword evidence="2 3" id="KW-0143">Chaperone</keyword>
<comment type="caution">
    <text evidence="5">The sequence shown here is derived from an EMBL/GenBank/DDBJ whole genome shotgun (WGS) entry which is preliminary data.</text>
</comment>
<name>A0A7V8IL04_9GAMM</name>
<evidence type="ECO:0000256" key="2">
    <source>
        <dbReference type="ARBA" id="ARBA00023186"/>
    </source>
</evidence>
<accession>A0A7V8IL04</accession>
<dbReference type="EMBL" id="JSXC01000012">
    <property type="protein sequence ID" value="KHN54381.1"/>
    <property type="molecule type" value="Genomic_DNA"/>
</dbReference>
<evidence type="ECO:0000256" key="3">
    <source>
        <dbReference type="HAMAP-Rule" id="MF_01626"/>
    </source>
</evidence>